<reference evidence="1 2" key="1">
    <citation type="journal article" date="2020" name="Cell">
        <title>Large-Scale Comparative Analyses of Tick Genomes Elucidate Their Genetic Diversity and Vector Capacities.</title>
        <authorList>
            <consortium name="Tick Genome and Microbiome Consortium (TIGMIC)"/>
            <person name="Jia N."/>
            <person name="Wang J."/>
            <person name="Shi W."/>
            <person name="Du L."/>
            <person name="Sun Y."/>
            <person name="Zhan W."/>
            <person name="Jiang J.F."/>
            <person name="Wang Q."/>
            <person name="Zhang B."/>
            <person name="Ji P."/>
            <person name="Bell-Sakyi L."/>
            <person name="Cui X.M."/>
            <person name="Yuan T.T."/>
            <person name="Jiang B.G."/>
            <person name="Yang W.F."/>
            <person name="Lam T.T."/>
            <person name="Chang Q.C."/>
            <person name="Ding S.J."/>
            <person name="Wang X.J."/>
            <person name="Zhu J.G."/>
            <person name="Ruan X.D."/>
            <person name="Zhao L."/>
            <person name="Wei J.T."/>
            <person name="Ye R.Z."/>
            <person name="Que T.C."/>
            <person name="Du C.H."/>
            <person name="Zhou Y.H."/>
            <person name="Cheng J.X."/>
            <person name="Dai P.F."/>
            <person name="Guo W.B."/>
            <person name="Han X.H."/>
            <person name="Huang E.J."/>
            <person name="Li L.F."/>
            <person name="Wei W."/>
            <person name="Gao Y.C."/>
            <person name="Liu J.Z."/>
            <person name="Shao H.Z."/>
            <person name="Wang X."/>
            <person name="Wang C.C."/>
            <person name="Yang T.C."/>
            <person name="Huo Q.B."/>
            <person name="Li W."/>
            <person name="Chen H.Y."/>
            <person name="Chen S.E."/>
            <person name="Zhou L.G."/>
            <person name="Ni X.B."/>
            <person name="Tian J.H."/>
            <person name="Sheng Y."/>
            <person name="Liu T."/>
            <person name="Pan Y.S."/>
            <person name="Xia L.Y."/>
            <person name="Li J."/>
            <person name="Zhao F."/>
            <person name="Cao W.C."/>
        </authorList>
    </citation>
    <scope>NUCLEOTIDE SEQUENCE [LARGE SCALE GENOMIC DNA]</scope>
    <source>
        <strain evidence="1">Iper-2018</strain>
    </source>
</reference>
<proteinExistence type="predicted"/>
<dbReference type="Proteomes" id="UP000805193">
    <property type="component" value="Unassembled WGS sequence"/>
</dbReference>
<feature type="non-terminal residue" evidence="1">
    <location>
        <position position="127"/>
    </location>
</feature>
<protein>
    <submittedName>
        <fullName evidence="1">Uncharacterized protein</fullName>
    </submittedName>
</protein>
<name>A0AC60QXD5_IXOPE</name>
<dbReference type="EMBL" id="JABSTQ010003018">
    <property type="protein sequence ID" value="KAG0443689.1"/>
    <property type="molecule type" value="Genomic_DNA"/>
</dbReference>
<evidence type="ECO:0000313" key="1">
    <source>
        <dbReference type="EMBL" id="KAG0443689.1"/>
    </source>
</evidence>
<evidence type="ECO:0000313" key="2">
    <source>
        <dbReference type="Proteomes" id="UP000805193"/>
    </source>
</evidence>
<gene>
    <name evidence="1" type="ORF">HPB47_014636</name>
</gene>
<accession>A0AC60QXD5</accession>
<keyword evidence="2" id="KW-1185">Reference proteome</keyword>
<comment type="caution">
    <text evidence="1">The sequence shown here is derived from an EMBL/GenBank/DDBJ whole genome shotgun (WGS) entry which is preliminary data.</text>
</comment>
<sequence>MSVARLPHSDVDDGLTPVWPTNSQRGSTKKDSMVVSRRLLTPSKQGGTRAAIPEPLRGSTLQDRHHTKPAALYRTEKLRLLCLLCGVPEICRAAHERGKLRGERRDADRITHINQLGLRDFEEVTAF</sequence>
<organism evidence="1 2">
    <name type="scientific">Ixodes persulcatus</name>
    <name type="common">Taiga tick</name>
    <dbReference type="NCBI Taxonomy" id="34615"/>
    <lineage>
        <taxon>Eukaryota</taxon>
        <taxon>Metazoa</taxon>
        <taxon>Ecdysozoa</taxon>
        <taxon>Arthropoda</taxon>
        <taxon>Chelicerata</taxon>
        <taxon>Arachnida</taxon>
        <taxon>Acari</taxon>
        <taxon>Parasitiformes</taxon>
        <taxon>Ixodida</taxon>
        <taxon>Ixodoidea</taxon>
        <taxon>Ixodidae</taxon>
        <taxon>Ixodinae</taxon>
        <taxon>Ixodes</taxon>
    </lineage>
</organism>